<name>A0A0C2WUA7_AMAMK</name>
<evidence type="ECO:0000256" key="1">
    <source>
        <dbReference type="SAM" id="Phobius"/>
    </source>
</evidence>
<keyword evidence="1" id="KW-0812">Transmembrane</keyword>
<gene>
    <name evidence="2" type="ORF">M378DRAFT_24141</name>
</gene>
<accession>A0A0C2WUA7</accession>
<feature type="transmembrane region" description="Helical" evidence="1">
    <location>
        <begin position="140"/>
        <end position="163"/>
    </location>
</feature>
<sequence length="517" mass="59226">MVLSENMTRDGPQRSHLMQLPMELHICIQDQLLIDPDSTFKELRRLRLVCKTFNDIWSPILMTNMVLFQTDVTNHALAQLRQIVHGKSNASTLAAYTTLTIQNLCCVDTKPDRWYSNARRLREQGRIIAALQRIITMQDVVFDICLLIFLIFAIIPLILRILYLPLLPFKAISYIKRAIPKFRARYYMALLPRKLEMRNIRHVKLLLNNDSDWAIYRSTRILLSLPHVTELELGLADTTDVEYLVRCLEPLKGLHKLTVLPNWLVRWSPSVLGCIASLISSNENLTHFDWQPFISPDFSALFCDVPTHKPLKLHHLSSSRGCTNFDALMPHIRSLTSVEFRDTGSNRWCNSFSRAKIFPPIIKVKLLDQELVTFIEGHPGLVSLTIGAGSTIRGTDSSLCKALTYHSETLQHLFFKSEVLAFVLQNVENEAEFLLSTGNLRELVLETEETLLQYQNATSRIYSERKILPVVANLSHSLTVIIRTGDKAIFFLCVAFCRNSENPLIRDLAGRIVYERL</sequence>
<dbReference type="EMBL" id="KN818243">
    <property type="protein sequence ID" value="KIL65357.1"/>
    <property type="molecule type" value="Genomic_DNA"/>
</dbReference>
<organism evidence="2 3">
    <name type="scientific">Amanita muscaria (strain Koide BX008)</name>
    <dbReference type="NCBI Taxonomy" id="946122"/>
    <lineage>
        <taxon>Eukaryota</taxon>
        <taxon>Fungi</taxon>
        <taxon>Dikarya</taxon>
        <taxon>Basidiomycota</taxon>
        <taxon>Agaricomycotina</taxon>
        <taxon>Agaricomycetes</taxon>
        <taxon>Agaricomycetidae</taxon>
        <taxon>Agaricales</taxon>
        <taxon>Pluteineae</taxon>
        <taxon>Amanitaceae</taxon>
        <taxon>Amanita</taxon>
    </lineage>
</organism>
<dbReference type="InParanoid" id="A0A0C2WUA7"/>
<keyword evidence="1" id="KW-0472">Membrane</keyword>
<evidence type="ECO:0000313" key="3">
    <source>
        <dbReference type="Proteomes" id="UP000054549"/>
    </source>
</evidence>
<dbReference type="Proteomes" id="UP000054549">
    <property type="component" value="Unassembled WGS sequence"/>
</dbReference>
<dbReference type="OrthoDB" id="2991878at2759"/>
<dbReference type="AlphaFoldDB" id="A0A0C2WUA7"/>
<keyword evidence="3" id="KW-1185">Reference proteome</keyword>
<evidence type="ECO:0000313" key="2">
    <source>
        <dbReference type="EMBL" id="KIL65357.1"/>
    </source>
</evidence>
<proteinExistence type="predicted"/>
<protein>
    <recommendedName>
        <fullName evidence="4">F-box domain-containing protein</fullName>
    </recommendedName>
</protein>
<keyword evidence="1" id="KW-1133">Transmembrane helix</keyword>
<reference evidence="2 3" key="1">
    <citation type="submission" date="2014-04" db="EMBL/GenBank/DDBJ databases">
        <title>Evolutionary Origins and Diversification of the Mycorrhizal Mutualists.</title>
        <authorList>
            <consortium name="DOE Joint Genome Institute"/>
            <consortium name="Mycorrhizal Genomics Consortium"/>
            <person name="Kohler A."/>
            <person name="Kuo A."/>
            <person name="Nagy L.G."/>
            <person name="Floudas D."/>
            <person name="Copeland A."/>
            <person name="Barry K.W."/>
            <person name="Cichocki N."/>
            <person name="Veneault-Fourrey C."/>
            <person name="LaButti K."/>
            <person name="Lindquist E.A."/>
            <person name="Lipzen A."/>
            <person name="Lundell T."/>
            <person name="Morin E."/>
            <person name="Murat C."/>
            <person name="Riley R."/>
            <person name="Ohm R."/>
            <person name="Sun H."/>
            <person name="Tunlid A."/>
            <person name="Henrissat B."/>
            <person name="Grigoriev I.V."/>
            <person name="Hibbett D.S."/>
            <person name="Martin F."/>
        </authorList>
    </citation>
    <scope>NUCLEOTIDE SEQUENCE [LARGE SCALE GENOMIC DNA]</scope>
    <source>
        <strain evidence="2 3">Koide BX008</strain>
    </source>
</reference>
<dbReference type="HOGENOM" id="CLU_040183_0_0_1"/>
<evidence type="ECO:0008006" key="4">
    <source>
        <dbReference type="Google" id="ProtNLM"/>
    </source>
</evidence>